<evidence type="ECO:0000259" key="12">
    <source>
        <dbReference type="Pfam" id="PF21180"/>
    </source>
</evidence>
<keyword evidence="6" id="KW-0460">Magnesium</keyword>
<dbReference type="GO" id="GO:0007131">
    <property type="term" value="P:reciprocal meiotic recombination"/>
    <property type="evidence" value="ECO:0007669"/>
    <property type="project" value="TreeGrafter"/>
</dbReference>
<sequence length="383" mass="42974">SDAMSLATAFVSSEEQQLVRNYIDNVLIDLLNQLTLSPSEGQPSITLRCKSRSATCMINSHNGALEAGRNEDAFRSYSWPGRTAHESWKFTAILRVLAIIDQTLRTGQLISKRDIYYIDPAYFKSQQTINCIIDDLAFTIGVDRAALNVEAASKGLVAGCFRLKHESSIIMDANGTHDTTIPRIQDTDQIDISGARWVFIIEKEAVFHRLVRSSYPTRAIMGDGILITGKGYPDINTREFVHQLLVASSKYARPPRFYALVDGDPHGIAIMSTYKYGSIAHLHDNARLSLPGMEWLGLKVVDAILASESPGANEVLSLTPSDRRKILAMLRNNPVWSNDGPEPEWRSELQRMLFLNVKAEIEMLYDRDGGLEAWIDRKLFRQE</sequence>
<keyword evidence="7 10" id="KW-0799">Topoisomerase</keyword>
<organism evidence="13 14">
    <name type="scientific">Penicillium cataractarum</name>
    <dbReference type="NCBI Taxonomy" id="2100454"/>
    <lineage>
        <taxon>Eukaryota</taxon>
        <taxon>Fungi</taxon>
        <taxon>Dikarya</taxon>
        <taxon>Ascomycota</taxon>
        <taxon>Pezizomycotina</taxon>
        <taxon>Eurotiomycetes</taxon>
        <taxon>Eurotiomycetidae</taxon>
        <taxon>Eurotiales</taxon>
        <taxon>Aspergillaceae</taxon>
        <taxon>Penicillium</taxon>
    </lineage>
</organism>
<evidence type="ECO:0000256" key="9">
    <source>
        <dbReference type="ARBA" id="ARBA00023235"/>
    </source>
</evidence>
<dbReference type="EMBL" id="JAPZBS010000002">
    <property type="protein sequence ID" value="KAJ5381543.1"/>
    <property type="molecule type" value="Genomic_DNA"/>
</dbReference>
<name>A0A9W9SN39_9EURO</name>
<dbReference type="GO" id="GO:0003677">
    <property type="term" value="F:DNA binding"/>
    <property type="evidence" value="ECO:0007669"/>
    <property type="project" value="UniProtKB-UniRule"/>
</dbReference>
<dbReference type="GO" id="GO:0005524">
    <property type="term" value="F:ATP binding"/>
    <property type="evidence" value="ECO:0007669"/>
    <property type="project" value="InterPro"/>
</dbReference>
<evidence type="ECO:0000313" key="13">
    <source>
        <dbReference type="EMBL" id="KAJ5381543.1"/>
    </source>
</evidence>
<feature type="domain" description="Spo11/DNA topoisomerase VI subunit A N-terminal" evidence="11">
    <location>
        <begin position="88"/>
        <end position="149"/>
    </location>
</feature>
<dbReference type="PANTHER" id="PTHR10848">
    <property type="entry name" value="MEIOTIC RECOMBINATION PROTEIN SPO11"/>
    <property type="match status" value="1"/>
</dbReference>
<dbReference type="GO" id="GO:0046872">
    <property type="term" value="F:metal ion binding"/>
    <property type="evidence" value="ECO:0007669"/>
    <property type="project" value="UniProtKB-KW"/>
</dbReference>
<protein>
    <recommendedName>
        <fullName evidence="4">DNA topoisomerase (ATP-hydrolyzing)</fullName>
        <ecNumber evidence="4">5.6.2.2</ecNumber>
    </recommendedName>
</protein>
<reference evidence="13" key="2">
    <citation type="journal article" date="2023" name="IMA Fungus">
        <title>Comparative genomic study of the Penicillium genus elucidates a diverse pangenome and 15 lateral gene transfer events.</title>
        <authorList>
            <person name="Petersen C."/>
            <person name="Sorensen T."/>
            <person name="Nielsen M.R."/>
            <person name="Sondergaard T.E."/>
            <person name="Sorensen J.L."/>
            <person name="Fitzpatrick D.A."/>
            <person name="Frisvad J.C."/>
            <person name="Nielsen K.L."/>
        </authorList>
    </citation>
    <scope>NUCLEOTIDE SEQUENCE</scope>
    <source>
        <strain evidence="13">IBT 29864</strain>
    </source>
</reference>
<dbReference type="GeneID" id="81436079"/>
<evidence type="ECO:0000256" key="7">
    <source>
        <dbReference type="ARBA" id="ARBA00023029"/>
    </source>
</evidence>
<dbReference type="SUPFAM" id="SSF56726">
    <property type="entry name" value="DNA topoisomerase IV, alpha subunit"/>
    <property type="match status" value="1"/>
</dbReference>
<reference evidence="13" key="1">
    <citation type="submission" date="2022-11" db="EMBL/GenBank/DDBJ databases">
        <authorList>
            <person name="Petersen C."/>
        </authorList>
    </citation>
    <scope>NUCLEOTIDE SEQUENCE</scope>
    <source>
        <strain evidence="13">IBT 29864</strain>
    </source>
</reference>
<feature type="domain" description="Topoisomerase 6 subunit A/Spo11 TOPRIM" evidence="12">
    <location>
        <begin position="198"/>
        <end position="367"/>
    </location>
</feature>
<evidence type="ECO:0000256" key="8">
    <source>
        <dbReference type="ARBA" id="ARBA00023125"/>
    </source>
</evidence>
<evidence type="ECO:0000256" key="5">
    <source>
        <dbReference type="ARBA" id="ARBA00022723"/>
    </source>
</evidence>
<dbReference type="RefSeq" id="XP_056559114.1">
    <property type="nucleotide sequence ID" value="XM_056696902.1"/>
</dbReference>
<dbReference type="GO" id="GO:0000228">
    <property type="term" value="C:nuclear chromosome"/>
    <property type="evidence" value="ECO:0007669"/>
    <property type="project" value="TreeGrafter"/>
</dbReference>
<dbReference type="Gene3D" id="1.10.10.10">
    <property type="entry name" value="Winged helix-like DNA-binding domain superfamily/Winged helix DNA-binding domain"/>
    <property type="match status" value="1"/>
</dbReference>
<dbReference type="Gene3D" id="3.40.1360.10">
    <property type="match status" value="1"/>
</dbReference>
<dbReference type="InterPro" id="IPR036078">
    <property type="entry name" value="Spo11/TopoVI_A_sf"/>
</dbReference>
<dbReference type="PRINTS" id="PR01550">
    <property type="entry name" value="TOP6AFAMILY"/>
</dbReference>
<dbReference type="InterPro" id="IPR002815">
    <property type="entry name" value="Spo11/TopoVI_A"/>
</dbReference>
<dbReference type="InterPro" id="IPR034136">
    <property type="entry name" value="TOPRIM_Topo6A/Spo11"/>
</dbReference>
<dbReference type="GO" id="GO:0000706">
    <property type="term" value="P:meiotic DNA double-strand break processing"/>
    <property type="evidence" value="ECO:0007669"/>
    <property type="project" value="TreeGrafter"/>
</dbReference>
<comment type="cofactor">
    <cofactor evidence="2">
        <name>Mg(2+)</name>
        <dbReference type="ChEBI" id="CHEBI:18420"/>
    </cofactor>
</comment>
<accession>A0A9W9SN39</accession>
<comment type="caution">
    <text evidence="13">The sequence shown here is derived from an EMBL/GenBank/DDBJ whole genome shotgun (WGS) entry which is preliminary data.</text>
</comment>
<dbReference type="PANTHER" id="PTHR10848:SF0">
    <property type="entry name" value="MEIOTIC RECOMBINATION PROTEIN SPO11"/>
    <property type="match status" value="1"/>
</dbReference>
<dbReference type="GO" id="GO:0003918">
    <property type="term" value="F:DNA topoisomerase type II (double strand cut, ATP-hydrolyzing) activity"/>
    <property type="evidence" value="ECO:0007669"/>
    <property type="project" value="UniProtKB-UniRule"/>
</dbReference>
<proteinExistence type="inferred from homology"/>
<dbReference type="InterPro" id="IPR013049">
    <property type="entry name" value="Spo11/TopoVI_A_N"/>
</dbReference>
<keyword evidence="8 10" id="KW-0238">DNA-binding</keyword>
<evidence type="ECO:0000313" key="14">
    <source>
        <dbReference type="Proteomes" id="UP001147782"/>
    </source>
</evidence>
<dbReference type="AlphaFoldDB" id="A0A9W9SN39"/>
<gene>
    <name evidence="13" type="ORF">N7496_003971</name>
</gene>
<dbReference type="GO" id="GO:0042138">
    <property type="term" value="P:meiotic DNA double-strand break formation"/>
    <property type="evidence" value="ECO:0007669"/>
    <property type="project" value="TreeGrafter"/>
</dbReference>
<dbReference type="FunFam" id="3.40.1360.10:FF:000018">
    <property type="entry name" value="Type II DNA topoisomerase VI subunit A"/>
    <property type="match status" value="1"/>
</dbReference>
<evidence type="ECO:0000256" key="2">
    <source>
        <dbReference type="ARBA" id="ARBA00001946"/>
    </source>
</evidence>
<dbReference type="InterPro" id="IPR036388">
    <property type="entry name" value="WH-like_DNA-bd_sf"/>
</dbReference>
<dbReference type="OrthoDB" id="5377392at2759"/>
<evidence type="ECO:0000256" key="10">
    <source>
        <dbReference type="PROSITE-ProRule" id="PRU01385"/>
    </source>
</evidence>
<dbReference type="PROSITE" id="PS52041">
    <property type="entry name" value="TOPO_IIB"/>
    <property type="match status" value="1"/>
</dbReference>
<feature type="non-terminal residue" evidence="13">
    <location>
        <position position="383"/>
    </location>
</feature>
<evidence type="ECO:0000256" key="4">
    <source>
        <dbReference type="ARBA" id="ARBA00012895"/>
    </source>
</evidence>
<evidence type="ECO:0000256" key="3">
    <source>
        <dbReference type="ARBA" id="ARBA00006559"/>
    </source>
</evidence>
<evidence type="ECO:0000259" key="11">
    <source>
        <dbReference type="Pfam" id="PF04406"/>
    </source>
</evidence>
<dbReference type="Pfam" id="PF21180">
    <property type="entry name" value="TOP6A-Spo11_Toprim"/>
    <property type="match status" value="1"/>
</dbReference>
<dbReference type="CDD" id="cd00223">
    <property type="entry name" value="TOPRIM_TopoIIB_SPO"/>
    <property type="match status" value="1"/>
</dbReference>
<dbReference type="Proteomes" id="UP001147782">
    <property type="component" value="Unassembled WGS sequence"/>
</dbReference>
<evidence type="ECO:0000256" key="1">
    <source>
        <dbReference type="ARBA" id="ARBA00000185"/>
    </source>
</evidence>
<keyword evidence="5" id="KW-0479">Metal-binding</keyword>
<keyword evidence="14" id="KW-1185">Reference proteome</keyword>
<feature type="active site" description="O-(5'-phospho-DNA)-tyrosine intermediate" evidence="10">
    <location>
        <position position="117"/>
    </location>
</feature>
<keyword evidence="9 10" id="KW-0413">Isomerase</keyword>
<evidence type="ECO:0000256" key="6">
    <source>
        <dbReference type="ARBA" id="ARBA00022842"/>
    </source>
</evidence>
<comment type="similarity">
    <text evidence="3 10">Belongs to the TOP6A family.</text>
</comment>
<comment type="catalytic activity">
    <reaction evidence="1 10">
        <text>ATP-dependent breakage, passage and rejoining of double-stranded DNA.</text>
        <dbReference type="EC" id="5.6.2.2"/>
    </reaction>
</comment>
<dbReference type="Pfam" id="PF04406">
    <property type="entry name" value="TP6A_N"/>
    <property type="match status" value="1"/>
</dbReference>
<dbReference type="EC" id="5.6.2.2" evidence="4"/>